<dbReference type="InterPro" id="IPR050194">
    <property type="entry name" value="Glycosyltransferase_grp1"/>
</dbReference>
<feature type="domain" description="Glycosyltransferase subfamily 4-like N-terminal" evidence="2">
    <location>
        <begin position="14"/>
        <end position="175"/>
    </location>
</feature>
<keyword evidence="4" id="KW-1185">Reference proteome</keyword>
<reference evidence="3 4" key="1">
    <citation type="submission" date="2016-10" db="EMBL/GenBank/DDBJ databases">
        <title>Paenibacillus species isolates.</title>
        <authorList>
            <person name="Beno S.M."/>
        </authorList>
    </citation>
    <scope>NUCLEOTIDE SEQUENCE [LARGE SCALE GENOMIC DNA]</scope>
    <source>
        <strain evidence="3 4">FSL R5-0923</strain>
    </source>
</reference>
<dbReference type="Pfam" id="PF13439">
    <property type="entry name" value="Glyco_transf_4"/>
    <property type="match status" value="1"/>
</dbReference>
<feature type="domain" description="Glycosyl transferase family 1" evidence="1">
    <location>
        <begin position="184"/>
        <end position="301"/>
    </location>
</feature>
<protein>
    <recommendedName>
        <fullName evidence="5">Glycosyltransferase family 1 protein</fullName>
    </recommendedName>
</protein>
<dbReference type="InterPro" id="IPR028098">
    <property type="entry name" value="Glyco_trans_4-like_N"/>
</dbReference>
<evidence type="ECO:0000313" key="4">
    <source>
        <dbReference type="Proteomes" id="UP000187313"/>
    </source>
</evidence>
<dbReference type="PANTHER" id="PTHR45947:SF3">
    <property type="entry name" value="SULFOQUINOVOSYL TRANSFERASE SQD2"/>
    <property type="match status" value="1"/>
</dbReference>
<accession>A0ABX3HC74</accession>
<dbReference type="PANTHER" id="PTHR45947">
    <property type="entry name" value="SULFOQUINOVOSYL TRANSFERASE SQD2"/>
    <property type="match status" value="1"/>
</dbReference>
<organism evidence="3 4">
    <name type="scientific">Paenibacillus odorifer</name>
    <dbReference type="NCBI Taxonomy" id="189426"/>
    <lineage>
        <taxon>Bacteria</taxon>
        <taxon>Bacillati</taxon>
        <taxon>Bacillota</taxon>
        <taxon>Bacilli</taxon>
        <taxon>Bacillales</taxon>
        <taxon>Paenibacillaceae</taxon>
        <taxon>Paenibacillus</taxon>
    </lineage>
</organism>
<evidence type="ECO:0000259" key="1">
    <source>
        <dbReference type="Pfam" id="PF00534"/>
    </source>
</evidence>
<name>A0ABX3HC74_9BACL</name>
<dbReference type="Pfam" id="PF00534">
    <property type="entry name" value="Glycos_transf_1"/>
    <property type="match status" value="1"/>
</dbReference>
<dbReference type="Proteomes" id="UP000187313">
    <property type="component" value="Unassembled WGS sequence"/>
</dbReference>
<dbReference type="RefSeq" id="WP_076300720.1">
    <property type="nucleotide sequence ID" value="NZ_MPTD01000021.1"/>
</dbReference>
<dbReference type="CDD" id="cd03812">
    <property type="entry name" value="GT4_CapH-like"/>
    <property type="match status" value="1"/>
</dbReference>
<comment type="caution">
    <text evidence="3">The sequence shown here is derived from an EMBL/GenBank/DDBJ whole genome shotgun (WGS) entry which is preliminary data.</text>
</comment>
<sequence>MVKIVYFMTPLSNGGIEKMVISWIEHMNANEVHIDIVPQGIKNEEAKRHLESLGCNIYNMPLRQRNIIQKISFIRKLFKSNHYDIVHVHTSVAFDFLPLVIAKYFSIKHRIMHSHNTNTFNNSYIKKWTQNISKFFSRYYATHFFACSKDAGYNMFGEKKIKDKLIVVKNGIEVEKFKFNAYKRKQIRDEYGLSEKIVFGHIGRFNKQKNHNFLIETFYQITKLRENVILLLIGEGELVGNCKRQVEELGISDKVFFLGVRKNVNDYLQAMDIFMFPSLYEGLGVVLIEAQCSGLPCIVSKEIVDEAILTDKIEKIDLKLTALDWANIAVDRINSEEMRNNAWIDVMKNDYSIKSSSEWLEHFYLNLVK</sequence>
<gene>
    <name evidence="3" type="ORF">BSK51_25810</name>
</gene>
<dbReference type="EMBL" id="MPTD01000021">
    <property type="protein sequence ID" value="OMD46962.1"/>
    <property type="molecule type" value="Genomic_DNA"/>
</dbReference>
<dbReference type="SUPFAM" id="SSF53756">
    <property type="entry name" value="UDP-Glycosyltransferase/glycogen phosphorylase"/>
    <property type="match status" value="1"/>
</dbReference>
<dbReference type="Gene3D" id="3.40.50.2000">
    <property type="entry name" value="Glycogen Phosphorylase B"/>
    <property type="match status" value="2"/>
</dbReference>
<dbReference type="InterPro" id="IPR001296">
    <property type="entry name" value="Glyco_trans_1"/>
</dbReference>
<evidence type="ECO:0000259" key="2">
    <source>
        <dbReference type="Pfam" id="PF13439"/>
    </source>
</evidence>
<proteinExistence type="predicted"/>
<evidence type="ECO:0008006" key="5">
    <source>
        <dbReference type="Google" id="ProtNLM"/>
    </source>
</evidence>
<evidence type="ECO:0000313" key="3">
    <source>
        <dbReference type="EMBL" id="OMD46962.1"/>
    </source>
</evidence>